<dbReference type="PROSITE" id="PS00356">
    <property type="entry name" value="HTH_LACI_1"/>
    <property type="match status" value="1"/>
</dbReference>
<accession>A0A4R8ZFI7</accession>
<protein>
    <submittedName>
        <fullName evidence="5">LacI family transcriptional regulator</fullName>
    </submittedName>
</protein>
<dbReference type="PANTHER" id="PTHR30146:SF109">
    <property type="entry name" value="HTH-TYPE TRANSCRIPTIONAL REGULATOR GALS"/>
    <property type="match status" value="1"/>
</dbReference>
<dbReference type="InterPro" id="IPR000843">
    <property type="entry name" value="HTH_LacI"/>
</dbReference>
<dbReference type="InterPro" id="IPR028082">
    <property type="entry name" value="Peripla_BP_I"/>
</dbReference>
<dbReference type="InterPro" id="IPR046335">
    <property type="entry name" value="LacI/GalR-like_sensor"/>
</dbReference>
<dbReference type="Proteomes" id="UP000298424">
    <property type="component" value="Unassembled WGS sequence"/>
</dbReference>
<dbReference type="OrthoDB" id="2854648at2"/>
<dbReference type="Gene3D" id="3.40.50.2300">
    <property type="match status" value="2"/>
</dbReference>
<keyword evidence="1" id="KW-0805">Transcription regulation</keyword>
<reference evidence="5 6" key="1">
    <citation type="submission" date="2019-03" db="EMBL/GenBank/DDBJ databases">
        <title>Genomics of glacier-inhabiting Cryobacterium strains.</title>
        <authorList>
            <person name="Liu Q."/>
            <person name="Xin Y.-H."/>
        </authorList>
    </citation>
    <scope>NUCLEOTIDE SEQUENCE [LARGE SCALE GENOMIC DNA]</scope>
    <source>
        <strain evidence="5 6">TMT1-1</strain>
    </source>
</reference>
<keyword evidence="3" id="KW-0804">Transcription</keyword>
<dbReference type="SUPFAM" id="SSF53822">
    <property type="entry name" value="Periplasmic binding protein-like I"/>
    <property type="match status" value="1"/>
</dbReference>
<evidence type="ECO:0000256" key="2">
    <source>
        <dbReference type="ARBA" id="ARBA00023125"/>
    </source>
</evidence>
<dbReference type="CDD" id="cd01392">
    <property type="entry name" value="HTH_LacI"/>
    <property type="match status" value="1"/>
</dbReference>
<dbReference type="GO" id="GO:0000976">
    <property type="term" value="F:transcription cis-regulatory region binding"/>
    <property type="evidence" value="ECO:0007669"/>
    <property type="project" value="TreeGrafter"/>
</dbReference>
<dbReference type="EMBL" id="SOGT01000008">
    <property type="protein sequence ID" value="TFD26528.1"/>
    <property type="molecule type" value="Genomic_DNA"/>
</dbReference>
<evidence type="ECO:0000313" key="5">
    <source>
        <dbReference type="EMBL" id="TFD26528.1"/>
    </source>
</evidence>
<dbReference type="InterPro" id="IPR010982">
    <property type="entry name" value="Lambda_DNA-bd_dom_sf"/>
</dbReference>
<dbReference type="SMART" id="SM00354">
    <property type="entry name" value="HTH_LACI"/>
    <property type="match status" value="1"/>
</dbReference>
<name>A0A4R8ZFI7_9MICO</name>
<dbReference type="Pfam" id="PF13377">
    <property type="entry name" value="Peripla_BP_3"/>
    <property type="match status" value="1"/>
</dbReference>
<feature type="domain" description="HTH lacI-type" evidence="4">
    <location>
        <begin position="3"/>
        <end position="57"/>
    </location>
</feature>
<dbReference type="GO" id="GO:0003700">
    <property type="term" value="F:DNA-binding transcription factor activity"/>
    <property type="evidence" value="ECO:0007669"/>
    <property type="project" value="TreeGrafter"/>
</dbReference>
<dbReference type="CDD" id="cd06267">
    <property type="entry name" value="PBP1_LacI_sugar_binding-like"/>
    <property type="match status" value="1"/>
</dbReference>
<evidence type="ECO:0000256" key="3">
    <source>
        <dbReference type="ARBA" id="ARBA00023163"/>
    </source>
</evidence>
<dbReference type="Gene3D" id="1.10.260.40">
    <property type="entry name" value="lambda repressor-like DNA-binding domains"/>
    <property type="match status" value="1"/>
</dbReference>
<evidence type="ECO:0000256" key="1">
    <source>
        <dbReference type="ARBA" id="ARBA00023015"/>
    </source>
</evidence>
<dbReference type="Pfam" id="PF00356">
    <property type="entry name" value="LacI"/>
    <property type="match status" value="1"/>
</dbReference>
<keyword evidence="6" id="KW-1185">Reference proteome</keyword>
<keyword evidence="2" id="KW-0238">DNA-binding</keyword>
<dbReference type="SUPFAM" id="SSF47413">
    <property type="entry name" value="lambda repressor-like DNA-binding domains"/>
    <property type="match status" value="1"/>
</dbReference>
<proteinExistence type="predicted"/>
<evidence type="ECO:0000259" key="4">
    <source>
        <dbReference type="PROSITE" id="PS50932"/>
    </source>
</evidence>
<sequence>MRPTVKDVAALAGVSPKTVSNVMNGVVFVAPETRSRVESAITELAYVPNLSARGLRNGRTGVIALAMPDLGTPYSAEMSHFFVEVAHEQGWGVQFEETSERPGRALSLVSRARAHLVDGVILNPITIQESKLVDDGSLPPLVMIGEVEQQRNDQVWVDSVAAARDMTRHLIELGHRRIAIVGSPGPAFQTATADLRQRGYREALRAAAIDSDPLLEISCHEWSPRAASEAVTEFLRVNPAPDAFFCFTDSMAIGTMSALWTAGIPVPGDVSVAGFDDIADGQFATPPLTTVSFDKREFAERALALLVQRMGSPDAPPTRVTIAHTVVARASTRVRTPA</sequence>
<dbReference type="PROSITE" id="PS50932">
    <property type="entry name" value="HTH_LACI_2"/>
    <property type="match status" value="1"/>
</dbReference>
<dbReference type="PANTHER" id="PTHR30146">
    <property type="entry name" value="LACI-RELATED TRANSCRIPTIONAL REPRESSOR"/>
    <property type="match status" value="1"/>
</dbReference>
<dbReference type="AlphaFoldDB" id="A0A4R8ZFI7"/>
<gene>
    <name evidence="5" type="ORF">E3T27_06990</name>
</gene>
<dbReference type="RefSeq" id="WP_134572047.1">
    <property type="nucleotide sequence ID" value="NZ_SOGT01000008.1"/>
</dbReference>
<comment type="caution">
    <text evidence="5">The sequence shown here is derived from an EMBL/GenBank/DDBJ whole genome shotgun (WGS) entry which is preliminary data.</text>
</comment>
<evidence type="ECO:0000313" key="6">
    <source>
        <dbReference type="Proteomes" id="UP000298424"/>
    </source>
</evidence>
<organism evidence="5 6">
    <name type="scientific">Cryobacterium lyxosi</name>
    <dbReference type="NCBI Taxonomy" id="1259228"/>
    <lineage>
        <taxon>Bacteria</taxon>
        <taxon>Bacillati</taxon>
        <taxon>Actinomycetota</taxon>
        <taxon>Actinomycetes</taxon>
        <taxon>Micrococcales</taxon>
        <taxon>Microbacteriaceae</taxon>
        <taxon>Cryobacterium</taxon>
    </lineage>
</organism>